<comment type="caution">
    <text evidence="8">The sequence shown here is derived from an EMBL/GenBank/DDBJ whole genome shotgun (WGS) entry which is preliminary data.</text>
</comment>
<keyword evidence="6" id="KW-0539">Nucleus</keyword>
<dbReference type="HOGENOM" id="CLU_011409_6_0_1"/>
<evidence type="ECO:0000313" key="8">
    <source>
        <dbReference type="EMBL" id="KEF53923.1"/>
    </source>
</evidence>
<feature type="compositionally biased region" description="Low complexity" evidence="7">
    <location>
        <begin position="339"/>
        <end position="352"/>
    </location>
</feature>
<dbReference type="AlphaFoldDB" id="A0A072P3R6"/>
<proteinExistence type="predicted"/>
<dbReference type="Proteomes" id="UP000027920">
    <property type="component" value="Unassembled WGS sequence"/>
</dbReference>
<evidence type="ECO:0000256" key="5">
    <source>
        <dbReference type="ARBA" id="ARBA00023163"/>
    </source>
</evidence>
<evidence type="ECO:0000256" key="7">
    <source>
        <dbReference type="SAM" id="MobiDB-lite"/>
    </source>
</evidence>
<evidence type="ECO:0000256" key="3">
    <source>
        <dbReference type="ARBA" id="ARBA00023015"/>
    </source>
</evidence>
<evidence type="ECO:0000256" key="6">
    <source>
        <dbReference type="ARBA" id="ARBA00023242"/>
    </source>
</evidence>
<keyword evidence="9" id="KW-1185">Reference proteome</keyword>
<dbReference type="InterPro" id="IPR052360">
    <property type="entry name" value="Transcr_Regulatory_Proteins"/>
</dbReference>
<dbReference type="EMBL" id="AMGV01000011">
    <property type="protein sequence ID" value="KEF53923.1"/>
    <property type="molecule type" value="Genomic_DNA"/>
</dbReference>
<keyword evidence="1" id="KW-0479">Metal-binding</keyword>
<name>A0A072P3R6_9EURO</name>
<keyword evidence="3" id="KW-0805">Transcription regulation</keyword>
<reference evidence="8 9" key="1">
    <citation type="submission" date="2013-03" db="EMBL/GenBank/DDBJ databases">
        <title>The Genome Sequence of Exophiala aquamarina CBS 119918.</title>
        <authorList>
            <consortium name="The Broad Institute Genomics Platform"/>
            <person name="Cuomo C."/>
            <person name="de Hoog S."/>
            <person name="Gorbushina A."/>
            <person name="Walker B."/>
            <person name="Young S.K."/>
            <person name="Zeng Q."/>
            <person name="Gargeya S."/>
            <person name="Fitzgerald M."/>
            <person name="Haas B."/>
            <person name="Abouelleil A."/>
            <person name="Allen A.W."/>
            <person name="Alvarado L."/>
            <person name="Arachchi H.M."/>
            <person name="Berlin A.M."/>
            <person name="Chapman S.B."/>
            <person name="Gainer-Dewar J."/>
            <person name="Goldberg J."/>
            <person name="Griggs A."/>
            <person name="Gujja S."/>
            <person name="Hansen M."/>
            <person name="Howarth C."/>
            <person name="Imamovic A."/>
            <person name="Ireland A."/>
            <person name="Larimer J."/>
            <person name="McCowan C."/>
            <person name="Murphy C."/>
            <person name="Pearson M."/>
            <person name="Poon T.W."/>
            <person name="Priest M."/>
            <person name="Roberts A."/>
            <person name="Saif S."/>
            <person name="Shea T."/>
            <person name="Sisk P."/>
            <person name="Sykes S."/>
            <person name="Wortman J."/>
            <person name="Nusbaum C."/>
            <person name="Birren B."/>
        </authorList>
    </citation>
    <scope>NUCLEOTIDE SEQUENCE [LARGE SCALE GENOMIC DNA]</scope>
    <source>
        <strain evidence="8 9">CBS 119918</strain>
    </source>
</reference>
<evidence type="ECO:0000256" key="2">
    <source>
        <dbReference type="ARBA" id="ARBA00022833"/>
    </source>
</evidence>
<dbReference type="GeneID" id="25284626"/>
<feature type="region of interest" description="Disordered" evidence="7">
    <location>
        <begin position="334"/>
        <end position="360"/>
    </location>
</feature>
<evidence type="ECO:0000313" key="9">
    <source>
        <dbReference type="Proteomes" id="UP000027920"/>
    </source>
</evidence>
<accession>A0A072P3R6</accession>
<sequence>MDWREKRALKFFMQRTAPELEGSFLSQLWYEFFQLATDGRNPIRPAVVAVASMHEQYVTSGSADLPLLDYSMEQYNKAIREVTQLNAAKQEHAFDLALAACVLFSCLEGLRGHYQSLISHILSGMNIMSHKVVSMDTTRLTTLSRVLLHQVLMRVNAQVMAMGDNCMLSNTCTVHLTVIPDAFTSANEAMFALEQLYCALMHFYTNADEAFKSQRPSAERAGKLWWQREAFKDHHKQWKRSSTHILHYGPPSSLSSLSQMPPEALILTITSISISISLDIDIRNFEIDFDRFEDQFREIVMAAEVFLDKTSPGTGDKSSLDTKNFWTEYFSDESHIPRSESSGDSPDSTTGSGRKHKPELMPSFSMRFGVVPHLYWAAARCRSPRIKRRAVLLLLLCNRREGLWDSKICGRVAERVITIEETAALAHKEPAGFDGDKCVLISASDVPGDSRVTVLQSKFEAGNKIRISYSDIEGAGETVEILEL</sequence>
<dbReference type="VEuPathDB" id="FungiDB:A1O9_09718"/>
<keyword evidence="2" id="KW-0862">Zinc</keyword>
<dbReference type="PANTHER" id="PTHR36206:SF12">
    <property type="entry name" value="ASPERCRYPTIN BIOSYNTHESIS CLUSTER-SPECIFIC TRANSCRIPTION REGULATOR ATNN-RELATED"/>
    <property type="match status" value="1"/>
</dbReference>
<dbReference type="RefSeq" id="XP_013256513.1">
    <property type="nucleotide sequence ID" value="XM_013401059.1"/>
</dbReference>
<dbReference type="GO" id="GO:0003677">
    <property type="term" value="F:DNA binding"/>
    <property type="evidence" value="ECO:0007669"/>
    <property type="project" value="UniProtKB-KW"/>
</dbReference>
<keyword evidence="5" id="KW-0804">Transcription</keyword>
<evidence type="ECO:0000256" key="1">
    <source>
        <dbReference type="ARBA" id="ARBA00022723"/>
    </source>
</evidence>
<dbReference type="PANTHER" id="PTHR36206">
    <property type="entry name" value="ASPERCRYPTIN BIOSYNTHESIS CLUSTER-SPECIFIC TRANSCRIPTION REGULATOR ATNN-RELATED"/>
    <property type="match status" value="1"/>
</dbReference>
<keyword evidence="4" id="KW-0238">DNA-binding</keyword>
<evidence type="ECO:0000256" key="4">
    <source>
        <dbReference type="ARBA" id="ARBA00023125"/>
    </source>
</evidence>
<protein>
    <submittedName>
        <fullName evidence="8">Uncharacterized protein</fullName>
    </submittedName>
</protein>
<dbReference type="STRING" id="1182545.A0A072P3R6"/>
<organism evidence="8 9">
    <name type="scientific">Exophiala aquamarina CBS 119918</name>
    <dbReference type="NCBI Taxonomy" id="1182545"/>
    <lineage>
        <taxon>Eukaryota</taxon>
        <taxon>Fungi</taxon>
        <taxon>Dikarya</taxon>
        <taxon>Ascomycota</taxon>
        <taxon>Pezizomycotina</taxon>
        <taxon>Eurotiomycetes</taxon>
        <taxon>Chaetothyriomycetidae</taxon>
        <taxon>Chaetothyriales</taxon>
        <taxon>Herpotrichiellaceae</taxon>
        <taxon>Exophiala</taxon>
    </lineage>
</organism>
<dbReference type="OrthoDB" id="2593732at2759"/>
<dbReference type="GO" id="GO:0046872">
    <property type="term" value="F:metal ion binding"/>
    <property type="evidence" value="ECO:0007669"/>
    <property type="project" value="UniProtKB-KW"/>
</dbReference>
<gene>
    <name evidence="8" type="ORF">A1O9_09718</name>
</gene>